<dbReference type="EMBL" id="NIRR01000049">
    <property type="protein sequence ID" value="OWP61666.1"/>
    <property type="molecule type" value="Genomic_DNA"/>
</dbReference>
<reference evidence="1 2" key="1">
    <citation type="submission" date="2017-06" db="EMBL/GenBank/DDBJ databases">
        <title>Hymenobacter amundsenii sp. nov. isolated from regoliths in Antarctica.</title>
        <authorList>
            <person name="Sedlacek I."/>
            <person name="Kralova S."/>
            <person name="Pantucek R."/>
            <person name="Svec P."/>
            <person name="Holochova P."/>
            <person name="Stankova E."/>
            <person name="Vrbovska V."/>
            <person name="Busse H.-J."/>
        </authorList>
    </citation>
    <scope>NUCLEOTIDE SEQUENCE [LARGE SCALE GENOMIC DNA]</scope>
    <source>
        <strain evidence="1 2">CCM 8682</strain>
    </source>
</reference>
<accession>A0A246FGL4</accession>
<comment type="caution">
    <text evidence="1">The sequence shown here is derived from an EMBL/GenBank/DDBJ whole genome shotgun (WGS) entry which is preliminary data.</text>
</comment>
<dbReference type="InterPro" id="IPR020378">
    <property type="entry name" value="DUF4186"/>
</dbReference>
<dbReference type="OrthoDB" id="9787478at2"/>
<dbReference type="Pfam" id="PF13811">
    <property type="entry name" value="DUF4186"/>
    <property type="match status" value="1"/>
</dbReference>
<dbReference type="AlphaFoldDB" id="A0A246FGL4"/>
<evidence type="ECO:0000313" key="1">
    <source>
        <dbReference type="EMBL" id="OWP61666.1"/>
    </source>
</evidence>
<keyword evidence="2" id="KW-1185">Reference proteome</keyword>
<dbReference type="Proteomes" id="UP000197277">
    <property type="component" value="Unassembled WGS sequence"/>
</dbReference>
<name>A0A246FGL4_9BACT</name>
<organism evidence="1 2">
    <name type="scientific">Hymenobacter amundsenii</name>
    <dbReference type="NCBI Taxonomy" id="2006685"/>
    <lineage>
        <taxon>Bacteria</taxon>
        <taxon>Pseudomonadati</taxon>
        <taxon>Bacteroidota</taxon>
        <taxon>Cytophagia</taxon>
        <taxon>Cytophagales</taxon>
        <taxon>Hymenobacteraceae</taxon>
        <taxon>Hymenobacter</taxon>
    </lineage>
</organism>
<gene>
    <name evidence="1" type="ORF">CDA63_18150</name>
</gene>
<proteinExistence type="predicted"/>
<protein>
    <submittedName>
        <fullName evidence="1">DUF4186 domain-containing protein</fullName>
    </submittedName>
</protein>
<evidence type="ECO:0000313" key="2">
    <source>
        <dbReference type="Proteomes" id="UP000197277"/>
    </source>
</evidence>
<sequence>MPCTDLTPRRHGKSRIWGAASRHKVQGHQVRGRASLFPAQKGRTTHVSGCACHACKEDSVDWQQAYKRDIGQVDALFSELRKEYIRQHFWEVPINDKFKRRLIIKGKNKLKVEAAKRIKSSVREAGTTRYQDGTQTPTKKYNIIYFAQHATATCCRKCIKYWHGIPYDRDLEPAEEIYLQQLITKYIETRLPDLPDEGSQLTLSLDS</sequence>